<dbReference type="GO" id="GO:0006813">
    <property type="term" value="P:potassium ion transport"/>
    <property type="evidence" value="ECO:0007669"/>
    <property type="project" value="InterPro"/>
</dbReference>
<reference evidence="3 4" key="1">
    <citation type="submission" date="2022-12" db="EMBL/GenBank/DDBJ databases">
        <title>Metagenome assembled genome from gulf of manar.</title>
        <authorList>
            <person name="Kohli P."/>
            <person name="Pk S."/>
            <person name="Venkata Ramana C."/>
            <person name="Sasikala C."/>
        </authorList>
    </citation>
    <scope>NUCLEOTIDE SEQUENCE [LARGE SCALE GENOMIC DNA]</scope>
    <source>
        <strain evidence="3">JB008</strain>
    </source>
</reference>
<dbReference type="SUPFAM" id="SSF116726">
    <property type="entry name" value="TrkA C-terminal domain-like"/>
    <property type="match status" value="1"/>
</dbReference>
<dbReference type="EMBL" id="JAQQAL010000011">
    <property type="protein sequence ID" value="MDC7226223.1"/>
    <property type="molecule type" value="Genomic_DNA"/>
</dbReference>
<organism evidence="3 4">
    <name type="scientific">Candidatus Thalassospirochaeta sargassi</name>
    <dbReference type="NCBI Taxonomy" id="3119039"/>
    <lineage>
        <taxon>Bacteria</taxon>
        <taxon>Pseudomonadati</taxon>
        <taxon>Spirochaetota</taxon>
        <taxon>Spirochaetia</taxon>
        <taxon>Spirochaetales</taxon>
        <taxon>Spirochaetaceae</taxon>
        <taxon>Candidatus Thalassospirochaeta</taxon>
    </lineage>
</organism>
<dbReference type="InterPro" id="IPR006037">
    <property type="entry name" value="RCK_C"/>
</dbReference>
<dbReference type="PANTHER" id="PTHR43833">
    <property type="entry name" value="POTASSIUM CHANNEL PROTEIN 2-RELATED-RELATED"/>
    <property type="match status" value="1"/>
</dbReference>
<dbReference type="PROSITE" id="PS51202">
    <property type="entry name" value="RCK_C"/>
    <property type="match status" value="1"/>
</dbReference>
<feature type="domain" description="RCK C-terminal" evidence="2">
    <location>
        <begin position="136"/>
        <end position="229"/>
    </location>
</feature>
<dbReference type="SUPFAM" id="SSF51735">
    <property type="entry name" value="NAD(P)-binding Rossmann-fold domains"/>
    <property type="match status" value="1"/>
</dbReference>
<dbReference type="InterPro" id="IPR036291">
    <property type="entry name" value="NAD(P)-bd_dom_sf"/>
</dbReference>
<dbReference type="Pfam" id="PF02254">
    <property type="entry name" value="TrkA_N"/>
    <property type="match status" value="1"/>
</dbReference>
<sequence>MNDSVFLVLGLGTFGMETCLELSARGARVIAVDNRADLIEKIKDQVAQAVLLDSTDELQLSSLPMDDVDMAVIAIGDNIEANILTTALLKKAGVPYIIARAATELHHRVLKQVGANSILDIEKNAGRQLAEKILSPDILDSVPITMEISIAEIFLPAGFEGQSAAEVDLPGKMKLNISAIKRESISVDEEGNPVSHEHVVFPDAETVFEHGDILVVIGRNDDIEQLKGI</sequence>
<evidence type="ECO:0000259" key="2">
    <source>
        <dbReference type="PROSITE" id="PS51202"/>
    </source>
</evidence>
<dbReference type="PROSITE" id="PS51201">
    <property type="entry name" value="RCK_N"/>
    <property type="match status" value="1"/>
</dbReference>
<feature type="domain" description="RCK N-terminal" evidence="1">
    <location>
        <begin position="3"/>
        <end position="122"/>
    </location>
</feature>
<dbReference type="InterPro" id="IPR050721">
    <property type="entry name" value="Trk_Ktr_HKT_K-transport"/>
</dbReference>
<evidence type="ECO:0000313" key="4">
    <source>
        <dbReference type="Proteomes" id="UP001221217"/>
    </source>
</evidence>
<proteinExistence type="predicted"/>
<evidence type="ECO:0000259" key="1">
    <source>
        <dbReference type="PROSITE" id="PS51201"/>
    </source>
</evidence>
<dbReference type="Gene3D" id="3.30.70.1450">
    <property type="entry name" value="Regulator of K+ conductance, C-terminal domain"/>
    <property type="match status" value="1"/>
</dbReference>
<evidence type="ECO:0000313" key="3">
    <source>
        <dbReference type="EMBL" id="MDC7226223.1"/>
    </source>
</evidence>
<comment type="caution">
    <text evidence="3">The sequence shown here is derived from an EMBL/GenBank/DDBJ whole genome shotgun (WGS) entry which is preliminary data.</text>
</comment>
<dbReference type="Proteomes" id="UP001221217">
    <property type="component" value="Unassembled WGS sequence"/>
</dbReference>
<dbReference type="InterPro" id="IPR036721">
    <property type="entry name" value="RCK_C_sf"/>
</dbReference>
<dbReference type="AlphaFoldDB" id="A0AAJ1IEA9"/>
<protein>
    <submittedName>
        <fullName evidence="3">TrkA family potassium uptake protein</fullName>
    </submittedName>
</protein>
<gene>
    <name evidence="3" type="ORF">PQJ61_05620</name>
</gene>
<name>A0AAJ1IEA9_9SPIO</name>
<dbReference type="PANTHER" id="PTHR43833:SF7">
    <property type="entry name" value="KTR SYSTEM POTASSIUM UPTAKE PROTEIN C"/>
    <property type="match status" value="1"/>
</dbReference>
<accession>A0AAJ1IEA9</accession>
<dbReference type="InterPro" id="IPR003148">
    <property type="entry name" value="RCK_N"/>
</dbReference>
<dbReference type="GO" id="GO:0008324">
    <property type="term" value="F:monoatomic cation transmembrane transporter activity"/>
    <property type="evidence" value="ECO:0007669"/>
    <property type="project" value="InterPro"/>
</dbReference>
<dbReference type="Pfam" id="PF02080">
    <property type="entry name" value="TrkA_C"/>
    <property type="match status" value="1"/>
</dbReference>
<dbReference type="Gene3D" id="3.40.50.720">
    <property type="entry name" value="NAD(P)-binding Rossmann-like Domain"/>
    <property type="match status" value="1"/>
</dbReference>